<dbReference type="InterPro" id="IPR011009">
    <property type="entry name" value="Kinase-like_dom_sf"/>
</dbReference>
<dbReference type="SUPFAM" id="SSF56112">
    <property type="entry name" value="Protein kinase-like (PK-like)"/>
    <property type="match status" value="1"/>
</dbReference>
<evidence type="ECO:0000313" key="8">
    <source>
        <dbReference type="EMBL" id="JAT43554.1"/>
    </source>
</evidence>
<evidence type="ECO:0000256" key="2">
    <source>
        <dbReference type="ARBA" id="ARBA00022741"/>
    </source>
</evidence>
<dbReference type="GO" id="GO:0007165">
    <property type="term" value="P:signal transduction"/>
    <property type="evidence" value="ECO:0007669"/>
    <property type="project" value="UniProtKB-ARBA"/>
</dbReference>
<feature type="domain" description="Protein kinase" evidence="7">
    <location>
        <begin position="76"/>
        <end position="156"/>
    </location>
</feature>
<keyword evidence="1" id="KW-0808">Transferase</keyword>
<dbReference type="PANTHER" id="PTHR47448">
    <property type="entry name" value="DUAL SPECIFICITY MITOGEN-ACTIVATED PROTEIN KINASE KINASE DSOR1-LIKE PROTEIN"/>
    <property type="match status" value="1"/>
</dbReference>
<dbReference type="Gene3D" id="3.30.200.20">
    <property type="entry name" value="Phosphorylase Kinase, domain 1"/>
    <property type="match status" value="1"/>
</dbReference>
<evidence type="ECO:0000259" key="7">
    <source>
        <dbReference type="PROSITE" id="PS50011"/>
    </source>
</evidence>
<dbReference type="EMBL" id="GDJX01024382">
    <property type="protein sequence ID" value="JAT43554.1"/>
    <property type="molecule type" value="Transcribed_RNA"/>
</dbReference>
<dbReference type="Pfam" id="PF00069">
    <property type="entry name" value="Pkinase"/>
    <property type="match status" value="1"/>
</dbReference>
<organism evidence="8">
    <name type="scientific">Anthurium amnicola</name>
    <dbReference type="NCBI Taxonomy" id="1678845"/>
    <lineage>
        <taxon>Eukaryota</taxon>
        <taxon>Viridiplantae</taxon>
        <taxon>Streptophyta</taxon>
        <taxon>Embryophyta</taxon>
        <taxon>Tracheophyta</taxon>
        <taxon>Spermatophyta</taxon>
        <taxon>Magnoliopsida</taxon>
        <taxon>Liliopsida</taxon>
        <taxon>Araceae</taxon>
        <taxon>Pothoideae</taxon>
        <taxon>Potheae</taxon>
        <taxon>Anthurium</taxon>
    </lineage>
</organism>
<feature type="non-terminal residue" evidence="8">
    <location>
        <position position="156"/>
    </location>
</feature>
<evidence type="ECO:0000256" key="4">
    <source>
        <dbReference type="ARBA" id="ARBA00022840"/>
    </source>
</evidence>
<evidence type="ECO:0000256" key="1">
    <source>
        <dbReference type="ARBA" id="ARBA00022679"/>
    </source>
</evidence>
<dbReference type="GO" id="GO:0005524">
    <property type="term" value="F:ATP binding"/>
    <property type="evidence" value="ECO:0007669"/>
    <property type="project" value="UniProtKB-UniRule"/>
</dbReference>
<sequence length="156" mass="17031">MESDPVANSKQMVNSSTRCRNLPARLDIHFNSLTPTSSPPPTPPLLATTPQPPFGDLLNDGCISGPNGEEIDPTKLKELSRLGEGVSGIVIKVKDTSTGLLMARKKIKVSDKPKRILRELQFLRTCRSPNIVSYYGAILEDNNTSIAIFMEYCEGG</sequence>
<keyword evidence="2 6" id="KW-0547">Nucleotide-binding</keyword>
<reference evidence="8" key="1">
    <citation type="submission" date="2015-07" db="EMBL/GenBank/DDBJ databases">
        <title>Transcriptome Assembly of Anthurium amnicola.</title>
        <authorList>
            <person name="Suzuki J."/>
        </authorList>
    </citation>
    <scope>NUCLEOTIDE SEQUENCE</scope>
</reference>
<name>A0A1D1XME0_9ARAE</name>
<feature type="binding site" evidence="6">
    <location>
        <position position="105"/>
    </location>
    <ligand>
        <name>ATP</name>
        <dbReference type="ChEBI" id="CHEBI:30616"/>
    </ligand>
</feature>
<keyword evidence="4 6" id="KW-0067">ATP-binding</keyword>
<protein>
    <submittedName>
        <fullName evidence="8">Dual specificity mitogen-activated protein kinase kinase dSOR1</fullName>
    </submittedName>
</protein>
<comment type="similarity">
    <text evidence="5">Belongs to the protein kinase superfamily. STE Ser/Thr protein kinase family. MAP kinase kinase subfamily.</text>
</comment>
<evidence type="ECO:0000256" key="6">
    <source>
        <dbReference type="PROSITE-ProRule" id="PRU10141"/>
    </source>
</evidence>
<dbReference type="PROSITE" id="PS50011">
    <property type="entry name" value="PROTEIN_KINASE_DOM"/>
    <property type="match status" value="1"/>
</dbReference>
<keyword evidence="3 8" id="KW-0418">Kinase</keyword>
<gene>
    <name evidence="8" type="primary">Dsor1_2</name>
    <name evidence="8" type="ORF">g.2902</name>
</gene>
<dbReference type="InterPro" id="IPR017441">
    <property type="entry name" value="Protein_kinase_ATP_BS"/>
</dbReference>
<dbReference type="InterPro" id="IPR050915">
    <property type="entry name" value="MAP_kinase_kinase"/>
</dbReference>
<accession>A0A1D1XME0</accession>
<dbReference type="InterPro" id="IPR000719">
    <property type="entry name" value="Prot_kinase_dom"/>
</dbReference>
<dbReference type="PROSITE" id="PS00107">
    <property type="entry name" value="PROTEIN_KINASE_ATP"/>
    <property type="match status" value="1"/>
</dbReference>
<dbReference type="GO" id="GO:0004672">
    <property type="term" value="F:protein kinase activity"/>
    <property type="evidence" value="ECO:0007669"/>
    <property type="project" value="InterPro"/>
</dbReference>
<dbReference type="PANTHER" id="PTHR47448:SF5">
    <property type="entry name" value="MITOGEN-ACTIVATED PROTEIN KINASE KINAE MKK2"/>
    <property type="match status" value="1"/>
</dbReference>
<evidence type="ECO:0000256" key="3">
    <source>
        <dbReference type="ARBA" id="ARBA00022777"/>
    </source>
</evidence>
<proteinExistence type="inferred from homology"/>
<evidence type="ECO:0000256" key="5">
    <source>
        <dbReference type="ARBA" id="ARBA00038035"/>
    </source>
</evidence>
<dbReference type="AlphaFoldDB" id="A0A1D1XME0"/>